<dbReference type="EMBL" id="KM052221">
    <property type="protein sequence ID" value="AKI06861.1"/>
    <property type="molecule type" value="Genomic_DNA"/>
</dbReference>
<proteinExistence type="predicted"/>
<reference evidence="3" key="2">
    <citation type="submission" date="2014-03" db="EMBL/GenBank/DDBJ databases">
        <title>Characterisation of blaCTX-M-1 IncI1 and IncN plasmids in Escherichia coli from humans, pigs, cattle, organic poultry layers, and horses in Denmark.</title>
        <authorList>
            <person name="Jakobsen L."/>
            <person name="Bortolaia V."/>
            <person name="Moodley A."/>
            <person name="Bielak E."/>
            <person name="Olsen S.S."/>
            <person name="Hansen D.S."/>
            <person name="Frimodt-Moeller N."/>
            <person name="Guardabassi L."/>
            <person name="Hasman H."/>
        </authorList>
    </citation>
    <scope>NUCLEOTIDE SEQUENCE</scope>
    <source>
        <strain evidence="3">TF_2007-10-2348-1</strain>
        <plasmid evidence="3">pTF2</plasmid>
    </source>
</reference>
<evidence type="ECO:0000313" key="4">
    <source>
        <dbReference type="EMBL" id="AKI06826.1"/>
    </source>
</evidence>
<evidence type="ECO:0000313" key="2">
    <source>
        <dbReference type="EMBL" id="AFN88381.1"/>
    </source>
</evidence>
<evidence type="ECO:0000313" key="5">
    <source>
        <dbReference type="EMBL" id="AKI06861.1"/>
    </source>
</evidence>
<geneLocation type="plasmid" evidence="3">
    <name>pTF2</name>
</geneLocation>
<evidence type="ECO:0000313" key="8">
    <source>
        <dbReference type="Proteomes" id="UP000309889"/>
    </source>
</evidence>
<dbReference type="Proteomes" id="UP000309889">
    <property type="component" value="Plasmid RCS85_pI"/>
</dbReference>
<geneLocation type="plasmid" evidence="2">
    <name>Plm</name>
</geneLocation>
<keyword evidence="1" id="KW-1133">Transmembrane helix</keyword>
<sequence>MEGATMFIKLLSFICGLLLGFALLSGSSVIDLYWFSLPSEFSKIVVMLITLFSTARFMDYIIEKIRTISAK</sequence>
<reference evidence="8" key="5">
    <citation type="submission" date="2018-02" db="EMBL/GenBank/DDBJ databases">
        <authorList>
            <person name="Cea G.-C."/>
            <person name="William W."/>
        </authorList>
    </citation>
    <scope>NUCLEOTIDE SEQUENCE [LARGE SCALE GENOMIC DNA]</scope>
    <source>
        <strain evidence="8">ECOR 3</strain>
        <plasmid evidence="8">rcs85_pi</plasmid>
    </source>
</reference>
<geneLocation type="plasmid" evidence="4">
    <name>pTF_H18 Hel20 TF1</name>
</geneLocation>
<keyword evidence="2" id="KW-0614">Plasmid</keyword>
<organism evidence="2">
    <name type="scientific">Escherichia coli</name>
    <dbReference type="NCBI Taxonomy" id="562"/>
    <lineage>
        <taxon>Bacteria</taxon>
        <taxon>Pseudomonadati</taxon>
        <taxon>Pseudomonadota</taxon>
        <taxon>Gammaproteobacteria</taxon>
        <taxon>Enterobacterales</taxon>
        <taxon>Enterobacteriaceae</taxon>
        <taxon>Escherichia</taxon>
    </lineage>
</organism>
<dbReference type="EMBL" id="LT985321">
    <property type="protein sequence ID" value="SPE08475.1"/>
    <property type="molecule type" value="Genomic_DNA"/>
</dbReference>
<dbReference type="AlphaFoldDB" id="I7B2X3"/>
<geneLocation type="plasmid" evidence="8">
    <name>rcs85_pi</name>
</geneLocation>
<feature type="transmembrane region" description="Helical" evidence="1">
    <location>
        <begin position="42"/>
        <end position="62"/>
    </location>
</feature>
<geneLocation type="plasmid" evidence="5">
    <name>pH06TF</name>
</geneLocation>
<evidence type="ECO:0000256" key="1">
    <source>
        <dbReference type="SAM" id="Phobius"/>
    </source>
</evidence>
<dbReference type="EMBL" id="LT985288">
    <property type="protein sequence ID" value="SPE02369.1"/>
    <property type="molecule type" value="Genomic_DNA"/>
</dbReference>
<reference evidence="2" key="1">
    <citation type="journal article" date="2012" name="Appl. Environ. Microbiol.">
        <title>Characterization of a novel microcin that kills enterohemorrhagic E. coli O157:H7 and O26.</title>
        <authorList>
            <person name="Eberhart L."/>
            <person name="Deringer J.R."/>
            <person name="Brayton K.A."/>
            <person name="Sawant A."/>
            <person name="Besser T.E."/>
            <person name="Call D.R."/>
        </authorList>
    </citation>
    <scope>NUCLEOTIDE SEQUENCE</scope>
    <source>
        <strain evidence="2">EC25</strain>
        <plasmid evidence="2">Plm</plasmid>
    </source>
</reference>
<gene>
    <name evidence="2" type="primary">mcpI</name>
    <name evidence="2" type="ORF">EC25_Plm00111</name>
    <name evidence="6" type="ORF">RCS73_PCDS41742R</name>
    <name evidence="7" type="ORF">RCS85_PICDS53480R</name>
</gene>
<evidence type="ECO:0000313" key="7">
    <source>
        <dbReference type="EMBL" id="SPE08475.1"/>
    </source>
</evidence>
<protein>
    <submittedName>
        <fullName evidence="3">McpI</fullName>
    </submittedName>
    <submittedName>
        <fullName evidence="6">Microcin M immunity protein</fullName>
    </submittedName>
    <submittedName>
        <fullName evidence="2">Microcin immunity protein</fullName>
    </submittedName>
</protein>
<reference evidence="4" key="3">
    <citation type="submission" date="2014-06" db="EMBL/GenBank/DDBJ databases">
        <title>Limited similarity between plasmids encoding CTX-M-1 beta-lactamase in Escherichia coli from humans, pigs, cattle, organic poultry layers, and horses in Denmark.</title>
        <authorList>
            <person name="Jakobsen L."/>
            <person name="Bortolaia V."/>
            <person name="Moodley A."/>
            <person name="Bielak E."/>
            <person name="Olsen S.S."/>
            <person name="Hansen D.S."/>
            <person name="Frimodt-Moeller N."/>
            <person name="Guardabassi L."/>
            <person name="Hasman H."/>
        </authorList>
    </citation>
    <scope>NUCLEOTIDE SEQUENCE</scope>
    <source>
        <strain evidence="5">H06 TF</strain>
        <strain evidence="4">H18 Hel20 TF1</strain>
        <plasmid evidence="5">pH06TF</plasmid>
        <plasmid evidence="4">pTF_H18 Hel20 TF1</plasmid>
    </source>
</reference>
<geneLocation type="plasmid" evidence="7">
    <name>RCS85_pI</name>
</geneLocation>
<geneLocation type="plasmid" evidence="6">
    <name>RCS73_p</name>
</geneLocation>
<dbReference type="EMBL" id="KM052220">
    <property type="protein sequence ID" value="AKI06826.1"/>
    <property type="molecule type" value="Genomic_DNA"/>
</dbReference>
<accession>I7B2X3</accession>
<evidence type="ECO:0000313" key="6">
    <source>
        <dbReference type="EMBL" id="SPE02369.1"/>
    </source>
</evidence>
<keyword evidence="1" id="KW-0472">Membrane</keyword>
<evidence type="ECO:0000313" key="3">
    <source>
        <dbReference type="EMBL" id="AIU94068.1"/>
    </source>
</evidence>
<name>I7B2X3_ECOLX</name>
<dbReference type="EMBL" id="KJ563250">
    <property type="protein sequence ID" value="AIU94068.1"/>
    <property type="molecule type" value="Genomic_DNA"/>
</dbReference>
<keyword evidence="1" id="KW-0812">Transmembrane</keyword>
<dbReference type="EMBL" id="JQ901381">
    <property type="protein sequence ID" value="AFN88381.1"/>
    <property type="molecule type" value="Genomic_DNA"/>
</dbReference>
<reference evidence="6" key="4">
    <citation type="submission" date="2018-02" db="EMBL/GenBank/DDBJ databases">
        <authorList>
            <person name="Cohen D.B."/>
            <person name="Kent A.D."/>
        </authorList>
    </citation>
    <scope>NUCLEOTIDE SEQUENCE</scope>
    <source>
        <strain evidence="6">03-237</strain>
        <strain evidence="7">ECOR 3</strain>
        <plasmid evidence="6">RCS73_p</plasmid>
    </source>
</reference>